<protein>
    <recommendedName>
        <fullName evidence="1">Phospholipase C/D domain-containing protein</fullName>
    </recommendedName>
</protein>
<name>A0ABU0AS87_9FIRM</name>
<comment type="caution">
    <text evidence="2">The sequence shown here is derived from an EMBL/GenBank/DDBJ whole genome shotgun (WGS) entry which is preliminary data.</text>
</comment>
<dbReference type="Proteomes" id="UP001236559">
    <property type="component" value="Unassembled WGS sequence"/>
</dbReference>
<proteinExistence type="predicted"/>
<dbReference type="InterPro" id="IPR008947">
    <property type="entry name" value="PLipase_C/P1_nuclease_dom_sf"/>
</dbReference>
<sequence>MFIILAETHKIIAEKIYENVQKRYNLNLDLDKLKWGSIAPDYLPYYKLHRHYYDESIEFIVNEIISLIYISRYVDLYEMKPVFRKYFSKKLGIISHYICDFTCLPHANRITFTKNMRQHIKYENDLNEFAKIFKFNKSEINIYNIKIEDEVTLREQIVSYIENAISLYKSKESSYSKDLNFGLSLSNFIVDFILESVFSYCGEIEVQLV</sequence>
<organism evidence="2 3">
    <name type="scientific">Peptoniphilus koenoeneniae</name>
    <dbReference type="NCBI Taxonomy" id="507751"/>
    <lineage>
        <taxon>Bacteria</taxon>
        <taxon>Bacillati</taxon>
        <taxon>Bacillota</taxon>
        <taxon>Tissierellia</taxon>
        <taxon>Tissierellales</taxon>
        <taxon>Peptoniphilaceae</taxon>
        <taxon>Peptoniphilus</taxon>
    </lineage>
</organism>
<dbReference type="SUPFAM" id="SSF48537">
    <property type="entry name" value="Phospholipase C/P1 nuclease"/>
    <property type="match status" value="1"/>
</dbReference>
<dbReference type="RefSeq" id="WP_023056383.1">
    <property type="nucleotide sequence ID" value="NZ_JAUSTN010000001.1"/>
</dbReference>
<reference evidence="2 3" key="1">
    <citation type="submission" date="2023-07" db="EMBL/GenBank/DDBJ databases">
        <title>Genomic Encyclopedia of Type Strains, Phase IV (KMG-IV): sequencing the most valuable type-strain genomes for metagenomic binning, comparative biology and taxonomic classification.</title>
        <authorList>
            <person name="Goeker M."/>
        </authorList>
    </citation>
    <scope>NUCLEOTIDE SEQUENCE [LARGE SCALE GENOMIC DNA]</scope>
    <source>
        <strain evidence="2 3">DSM 22616</strain>
    </source>
</reference>
<accession>A0ABU0AS87</accession>
<feature type="domain" description="Phospholipase C/D" evidence="1">
    <location>
        <begin position="8"/>
        <end position="174"/>
    </location>
</feature>
<dbReference type="EMBL" id="JAUSTN010000001">
    <property type="protein sequence ID" value="MDQ0274127.1"/>
    <property type="molecule type" value="Genomic_DNA"/>
</dbReference>
<dbReference type="Pfam" id="PF00882">
    <property type="entry name" value="Zn_dep_PLPC"/>
    <property type="match status" value="1"/>
</dbReference>
<dbReference type="Gene3D" id="1.10.575.10">
    <property type="entry name" value="P1 Nuclease"/>
    <property type="match status" value="1"/>
</dbReference>
<evidence type="ECO:0000313" key="3">
    <source>
        <dbReference type="Proteomes" id="UP001236559"/>
    </source>
</evidence>
<evidence type="ECO:0000313" key="2">
    <source>
        <dbReference type="EMBL" id="MDQ0274127.1"/>
    </source>
</evidence>
<keyword evidence="3" id="KW-1185">Reference proteome</keyword>
<dbReference type="InterPro" id="IPR029002">
    <property type="entry name" value="PLPC/GPLD1"/>
</dbReference>
<evidence type="ECO:0000259" key="1">
    <source>
        <dbReference type="Pfam" id="PF00882"/>
    </source>
</evidence>
<gene>
    <name evidence="2" type="ORF">J2S72_000123</name>
</gene>